<gene>
    <name evidence="1" type="ORF">GA0070215_14613</name>
</gene>
<dbReference type="AlphaFoldDB" id="A0A1C5AMJ8"/>
<sequence length="90" mass="10173">MDRLILPVAREMSVGDVKSVIAAFIANNQIHFASGMPDLMLKFFNLTLGRFTECSTEWWGLREAVQSFDKAGGYYSYPHLQEAIISEPPF</sequence>
<name>A0A1C5AMJ8_9ACTN</name>
<evidence type="ECO:0000313" key="2">
    <source>
        <dbReference type="Proteomes" id="UP000198551"/>
    </source>
</evidence>
<reference evidence="2" key="1">
    <citation type="submission" date="2016-06" db="EMBL/GenBank/DDBJ databases">
        <authorList>
            <person name="Varghese N."/>
        </authorList>
    </citation>
    <scope>NUCLEOTIDE SEQUENCE [LARGE SCALE GENOMIC DNA]</scope>
    <source>
        <strain evidence="2">DSM 45555</strain>
    </source>
</reference>
<proteinExistence type="predicted"/>
<protein>
    <submittedName>
        <fullName evidence="1">Uncharacterized protein</fullName>
    </submittedName>
</protein>
<organism evidence="1 2">
    <name type="scientific">Micromonospora marina</name>
    <dbReference type="NCBI Taxonomy" id="307120"/>
    <lineage>
        <taxon>Bacteria</taxon>
        <taxon>Bacillati</taxon>
        <taxon>Actinomycetota</taxon>
        <taxon>Actinomycetes</taxon>
        <taxon>Micromonosporales</taxon>
        <taxon>Micromonosporaceae</taxon>
        <taxon>Micromonospora</taxon>
    </lineage>
</organism>
<accession>A0A1C5AMJ8</accession>
<dbReference type="Proteomes" id="UP000198551">
    <property type="component" value="Unassembled WGS sequence"/>
</dbReference>
<keyword evidence="2" id="KW-1185">Reference proteome</keyword>
<evidence type="ECO:0000313" key="1">
    <source>
        <dbReference type="EMBL" id="SCF46462.1"/>
    </source>
</evidence>
<dbReference type="EMBL" id="FMCV01000046">
    <property type="protein sequence ID" value="SCF46462.1"/>
    <property type="molecule type" value="Genomic_DNA"/>
</dbReference>